<dbReference type="Proteomes" id="UP000465241">
    <property type="component" value="Unassembled WGS sequence"/>
</dbReference>
<dbReference type="Gene3D" id="2.60.40.420">
    <property type="entry name" value="Cupredoxins - blue copper proteins"/>
    <property type="match status" value="1"/>
</dbReference>
<dbReference type="InterPro" id="IPR008972">
    <property type="entry name" value="Cupredoxin"/>
</dbReference>
<comment type="caution">
    <text evidence="2">The sequence shown here is derived from an EMBL/GenBank/DDBJ whole genome shotgun (WGS) entry which is preliminary data.</text>
</comment>
<dbReference type="EMBL" id="BLKT01000003">
    <property type="protein sequence ID" value="GFG57002.1"/>
    <property type="molecule type" value="Genomic_DNA"/>
</dbReference>
<accession>A0A7I9WGX2</accession>
<dbReference type="PROSITE" id="PS51257">
    <property type="entry name" value="PROKAR_LIPOPROTEIN"/>
    <property type="match status" value="1"/>
</dbReference>
<evidence type="ECO:0000256" key="1">
    <source>
        <dbReference type="SAM" id="SignalP"/>
    </source>
</evidence>
<keyword evidence="1" id="KW-0732">Signal</keyword>
<gene>
    <name evidence="2" type="ORF">MMUR_11380</name>
</gene>
<evidence type="ECO:0000313" key="2">
    <source>
        <dbReference type="EMBL" id="GFG57002.1"/>
    </source>
</evidence>
<proteinExistence type="predicted"/>
<dbReference type="SUPFAM" id="SSF49503">
    <property type="entry name" value="Cupredoxins"/>
    <property type="match status" value="1"/>
</dbReference>
<name>A0A7I9WGX2_9MYCO</name>
<feature type="chain" id="PRO_5039063869" description="EfeO-type cupredoxin-like domain-containing protein" evidence="1">
    <location>
        <begin position="23"/>
        <end position="128"/>
    </location>
</feature>
<protein>
    <recommendedName>
        <fullName evidence="4">EfeO-type cupredoxin-like domain-containing protein</fullName>
    </recommendedName>
</protein>
<dbReference type="AlphaFoldDB" id="A0A7I9WGX2"/>
<evidence type="ECO:0000313" key="3">
    <source>
        <dbReference type="Proteomes" id="UP000465241"/>
    </source>
</evidence>
<keyword evidence="3" id="KW-1185">Reference proteome</keyword>
<organism evidence="2 3">
    <name type="scientific">Mycolicibacterium murale</name>
    <dbReference type="NCBI Taxonomy" id="182220"/>
    <lineage>
        <taxon>Bacteria</taxon>
        <taxon>Bacillati</taxon>
        <taxon>Actinomycetota</taxon>
        <taxon>Actinomycetes</taxon>
        <taxon>Mycobacteriales</taxon>
        <taxon>Mycobacteriaceae</taxon>
        <taxon>Mycolicibacterium</taxon>
    </lineage>
</organism>
<sequence>MHRLCGLTIAAVVLAGCSSASEAPPPSPESSSAPAAAAEVGPVLDITIAGGTVTPTNGELEARVGMPITLVVSSDVADELHVHAVPEHTFDVVPAAGQSFQFTVDVPGRVEVELHEAHRTLVTIQVRP</sequence>
<reference evidence="2 3" key="1">
    <citation type="journal article" date="2019" name="Emerg. Microbes Infect.">
        <title>Comprehensive subspecies identification of 175 nontuberculous mycobacteria species based on 7547 genomic profiles.</title>
        <authorList>
            <person name="Matsumoto Y."/>
            <person name="Kinjo T."/>
            <person name="Motooka D."/>
            <person name="Nabeya D."/>
            <person name="Jung N."/>
            <person name="Uechi K."/>
            <person name="Horii T."/>
            <person name="Iida T."/>
            <person name="Fujita J."/>
            <person name="Nakamura S."/>
        </authorList>
    </citation>
    <scope>NUCLEOTIDE SEQUENCE [LARGE SCALE GENOMIC DNA]</scope>
    <source>
        <strain evidence="2 3">JCM 13392</strain>
    </source>
</reference>
<feature type="signal peptide" evidence="1">
    <location>
        <begin position="1"/>
        <end position="22"/>
    </location>
</feature>
<evidence type="ECO:0008006" key="4">
    <source>
        <dbReference type="Google" id="ProtNLM"/>
    </source>
</evidence>